<accession>A0ABD3APW0</accession>
<evidence type="ECO:0000256" key="2">
    <source>
        <dbReference type="ARBA" id="ARBA00023015"/>
    </source>
</evidence>
<dbReference type="PANTHER" id="PTHR33124">
    <property type="entry name" value="TRANSCRIPTION FACTOR IBH1-LIKE 1"/>
    <property type="match status" value="1"/>
</dbReference>
<evidence type="ECO:0000313" key="5">
    <source>
        <dbReference type="EMBL" id="KAL3533242.1"/>
    </source>
</evidence>
<dbReference type="AlphaFoldDB" id="A0ABD3APW0"/>
<evidence type="ECO:0000256" key="3">
    <source>
        <dbReference type="ARBA" id="ARBA00023163"/>
    </source>
</evidence>
<name>A0ABD3APW0_9GENT</name>
<sequence length="149" mass="16976">MDGSQRPFFISHEFNKGDCDLSNPLLSKVLEFKGIKRRYPAQSTSTQESISSAFGGGRCMKMKTRSRTRFLMKRKSCLNSRGRRPTRPAANGIERKVRILKKLVPNSDSQEMDTLYQQTADYIIALQTRVKAMQIMVNLLSGSDHDEQN</sequence>
<dbReference type="PANTHER" id="PTHR33124:SF39">
    <property type="entry name" value="TRANSCRIPTION FACTOR UPBEAT1"/>
    <property type="match status" value="1"/>
</dbReference>
<evidence type="ECO:0000313" key="6">
    <source>
        <dbReference type="Proteomes" id="UP001630127"/>
    </source>
</evidence>
<organism evidence="5 6">
    <name type="scientific">Cinchona calisaya</name>
    <dbReference type="NCBI Taxonomy" id="153742"/>
    <lineage>
        <taxon>Eukaryota</taxon>
        <taxon>Viridiplantae</taxon>
        <taxon>Streptophyta</taxon>
        <taxon>Embryophyta</taxon>
        <taxon>Tracheophyta</taxon>
        <taxon>Spermatophyta</taxon>
        <taxon>Magnoliopsida</taxon>
        <taxon>eudicotyledons</taxon>
        <taxon>Gunneridae</taxon>
        <taxon>Pentapetalae</taxon>
        <taxon>asterids</taxon>
        <taxon>lamiids</taxon>
        <taxon>Gentianales</taxon>
        <taxon>Rubiaceae</taxon>
        <taxon>Cinchonoideae</taxon>
        <taxon>Cinchoneae</taxon>
        <taxon>Cinchona</taxon>
    </lineage>
</organism>
<gene>
    <name evidence="5" type="ORF">ACH5RR_006763</name>
</gene>
<keyword evidence="6" id="KW-1185">Reference proteome</keyword>
<dbReference type="Proteomes" id="UP001630127">
    <property type="component" value="Unassembled WGS sequence"/>
</dbReference>
<dbReference type="GO" id="GO:0005634">
    <property type="term" value="C:nucleus"/>
    <property type="evidence" value="ECO:0007669"/>
    <property type="project" value="UniProtKB-SubCell"/>
</dbReference>
<comment type="caution">
    <text evidence="5">The sequence shown here is derived from an EMBL/GenBank/DDBJ whole genome shotgun (WGS) entry which is preliminary data.</text>
</comment>
<protein>
    <submittedName>
        <fullName evidence="5">Uncharacterized protein</fullName>
    </submittedName>
</protein>
<keyword evidence="4" id="KW-0539">Nucleus</keyword>
<dbReference type="InterPro" id="IPR044660">
    <property type="entry name" value="IBH1-like"/>
</dbReference>
<proteinExistence type="predicted"/>
<keyword evidence="2" id="KW-0805">Transcription regulation</keyword>
<dbReference type="EMBL" id="JBJUIK010000003">
    <property type="protein sequence ID" value="KAL3533242.1"/>
    <property type="molecule type" value="Genomic_DNA"/>
</dbReference>
<dbReference type="CDD" id="cd11444">
    <property type="entry name" value="bHLH_AtIBH1_like"/>
    <property type="match status" value="1"/>
</dbReference>
<comment type="subcellular location">
    <subcellularLocation>
        <location evidence="1">Nucleus</location>
    </subcellularLocation>
</comment>
<dbReference type="InterPro" id="IPR044549">
    <property type="entry name" value="bHLH_AtIBH1-like"/>
</dbReference>
<evidence type="ECO:0000256" key="4">
    <source>
        <dbReference type="ARBA" id="ARBA00023242"/>
    </source>
</evidence>
<evidence type="ECO:0000256" key="1">
    <source>
        <dbReference type="ARBA" id="ARBA00004123"/>
    </source>
</evidence>
<keyword evidence="3" id="KW-0804">Transcription</keyword>
<reference evidence="5 6" key="1">
    <citation type="submission" date="2024-11" db="EMBL/GenBank/DDBJ databases">
        <title>A near-complete genome assembly of Cinchona calisaya.</title>
        <authorList>
            <person name="Lian D.C."/>
            <person name="Zhao X.W."/>
            <person name="Wei L."/>
        </authorList>
    </citation>
    <scope>NUCLEOTIDE SEQUENCE [LARGE SCALE GENOMIC DNA]</scope>
    <source>
        <tissue evidence="5">Nenye</tissue>
    </source>
</reference>